<evidence type="ECO:0000256" key="5">
    <source>
        <dbReference type="ARBA" id="ARBA00022989"/>
    </source>
</evidence>
<evidence type="ECO:0000256" key="3">
    <source>
        <dbReference type="ARBA" id="ARBA00022692"/>
    </source>
</evidence>
<feature type="transmembrane region" description="Helical" evidence="11">
    <location>
        <begin position="390"/>
        <end position="411"/>
    </location>
</feature>
<keyword evidence="6 11" id="KW-0406">Ion transport</keyword>
<evidence type="ECO:0000256" key="4">
    <source>
        <dbReference type="ARBA" id="ARBA00022737"/>
    </source>
</evidence>
<comment type="similarity">
    <text evidence="11">Belongs to the chloride channel (TC 2.A.49) family.</text>
</comment>
<dbReference type="PANTHER" id="PTHR11689">
    <property type="entry name" value="CHLORIDE CHANNEL PROTEIN CLC FAMILY MEMBER"/>
    <property type="match status" value="1"/>
</dbReference>
<feature type="domain" description="CBS" evidence="12">
    <location>
        <begin position="730"/>
        <end position="787"/>
    </location>
</feature>
<keyword evidence="9 11" id="KW-0868">Chloride</keyword>
<keyword evidence="4" id="KW-0677">Repeat</keyword>
<keyword evidence="5 11" id="KW-1133">Transmembrane helix</keyword>
<sequence>MVCTKNVDVHQREALSAPLLANANRVRAAAPVVQGIVRHIRGSATATPTSPCHFDSFDFEVPNSLVRQTYIRTRSSSDRRNEILWRWIITLAIAASMAVIAFAVGSSIKAIESAKYRAVMNLLAARKAPVAALLTYVSITIGLASVAALVVALYEPIAGGSGIPEIKCILNGLKIPRAVRFRTLFAKAIGITGAVSAGLPIGREGPMIHIGAVCGAGVSQVSLSPVSPHSAALTSMQGKSTTMGVDTKLGLFRPFRNDREKRDFIACGAAAGVACAFGAPVGGVLFAIEEGASFWNPSLTLRAFVTAMTSAFLLNLMTMTAGGGPGAASTFAFGLFSDFGQNESTYTVAEIPFFMLIGVCGGLLGALFNDCNRKLTIWRKDRVNSVATKFAEVLILAALMGLLSIGMPLLFANCVKDETMMQKHSIRSHIWGQHRLLNARRQFTCPEGYYSQTATLFFNPAESAIINLFHANETFDVGATAFFVVVYYMMCCVSYGMSIPSGLFVPNLLVGAGFGRLVGEFLPWVLPFDVVNPGTYALIGAASVLGGMARMTISLTVILIEATGDIQYGLPLMLVLMIAKGVGDFFNEGLYDIHIHLKRFLFLNWSPPPIAEYLLATDIMEHNVIFVREVQQVREILRVVKETPHNAYPVVSASRRNPKTRDHRGSILRRHLIQVLLHKDFYSMRPTPHESSPRLTYMDLEGCYPRFPDVSSVSLDDSDLDLWVDLTPYMNPSPYVIQEHSPATHAFDLFRTMGLRHLCVVNNKNQITGMITRKNLGDCRLRRQMDSLLGVQATQTSDGKTPSITCTRRSLPENQPPVQSPYAFVRNLDQQFAPHPID</sequence>
<dbReference type="Gene3D" id="1.10.3080.10">
    <property type="entry name" value="Clc chloride channel"/>
    <property type="match status" value="1"/>
</dbReference>
<gene>
    <name evidence="13" type="ORF">PBRA_005792</name>
</gene>
<dbReference type="PANTHER" id="PTHR11689:SF136">
    <property type="entry name" value="H(+)_CL(-) EXCHANGE TRANSPORTER 7"/>
    <property type="match status" value="1"/>
</dbReference>
<feature type="transmembrane region" description="Helical" evidence="11">
    <location>
        <begin position="477"/>
        <end position="497"/>
    </location>
</feature>
<dbReference type="SMART" id="SM00116">
    <property type="entry name" value="CBS"/>
    <property type="match status" value="2"/>
</dbReference>
<dbReference type="AlphaFoldDB" id="A0A0G4IQQ8"/>
<dbReference type="SUPFAM" id="SSF81340">
    <property type="entry name" value="Clc chloride channel"/>
    <property type="match status" value="1"/>
</dbReference>
<dbReference type="PROSITE" id="PS51371">
    <property type="entry name" value="CBS"/>
    <property type="match status" value="1"/>
</dbReference>
<feature type="transmembrane region" description="Helical" evidence="11">
    <location>
        <begin position="294"/>
        <end position="314"/>
    </location>
</feature>
<evidence type="ECO:0000259" key="12">
    <source>
        <dbReference type="PROSITE" id="PS51371"/>
    </source>
</evidence>
<evidence type="ECO:0000256" key="7">
    <source>
        <dbReference type="ARBA" id="ARBA00023122"/>
    </source>
</evidence>
<protein>
    <recommendedName>
        <fullName evidence="11">Chloride channel protein</fullName>
    </recommendedName>
</protein>
<evidence type="ECO:0000256" key="8">
    <source>
        <dbReference type="ARBA" id="ARBA00023136"/>
    </source>
</evidence>
<keyword evidence="3 11" id="KW-0812">Transmembrane</keyword>
<evidence type="ECO:0000256" key="11">
    <source>
        <dbReference type="RuleBase" id="RU361221"/>
    </source>
</evidence>
<dbReference type="InterPro" id="IPR046342">
    <property type="entry name" value="CBS_dom_sf"/>
</dbReference>
<feature type="transmembrane region" description="Helical" evidence="11">
    <location>
        <begin position="351"/>
        <end position="369"/>
    </location>
</feature>
<dbReference type="OMA" id="FMHEHIH"/>
<comment type="caution">
    <text evidence="11">Lacks conserved residue(s) required for the propagation of feature annotation.</text>
</comment>
<dbReference type="SUPFAM" id="SSF54631">
    <property type="entry name" value="CBS-domain pair"/>
    <property type="match status" value="1"/>
</dbReference>
<dbReference type="STRING" id="37360.A0A0G4IQQ8"/>
<keyword evidence="7 10" id="KW-0129">CBS domain</keyword>
<dbReference type="InterPro" id="IPR000644">
    <property type="entry name" value="CBS_dom"/>
</dbReference>
<accession>A0A0G4IQQ8</accession>
<dbReference type="Pfam" id="PF00571">
    <property type="entry name" value="CBS"/>
    <property type="match status" value="1"/>
</dbReference>
<dbReference type="InterPro" id="IPR051280">
    <property type="entry name" value="Cl-channel/antiporter"/>
</dbReference>
<organism evidence="13 14">
    <name type="scientific">Plasmodiophora brassicae</name>
    <name type="common">Clubroot disease agent</name>
    <dbReference type="NCBI Taxonomy" id="37360"/>
    <lineage>
        <taxon>Eukaryota</taxon>
        <taxon>Sar</taxon>
        <taxon>Rhizaria</taxon>
        <taxon>Endomyxa</taxon>
        <taxon>Phytomyxea</taxon>
        <taxon>Plasmodiophorida</taxon>
        <taxon>Plasmodiophoridae</taxon>
        <taxon>Plasmodiophora</taxon>
    </lineage>
</organism>
<dbReference type="GO" id="GO:0005254">
    <property type="term" value="F:chloride channel activity"/>
    <property type="evidence" value="ECO:0007669"/>
    <property type="project" value="UniProtKB-UniRule"/>
</dbReference>
<dbReference type="InterPro" id="IPR001807">
    <property type="entry name" value="ClC"/>
</dbReference>
<dbReference type="InterPro" id="IPR014743">
    <property type="entry name" value="Cl-channel_core"/>
</dbReference>
<dbReference type="Proteomes" id="UP000039324">
    <property type="component" value="Unassembled WGS sequence"/>
</dbReference>
<dbReference type="Gene3D" id="3.10.580.10">
    <property type="entry name" value="CBS-domain"/>
    <property type="match status" value="1"/>
</dbReference>
<feature type="transmembrane region" description="Helical" evidence="11">
    <location>
        <begin position="84"/>
        <end position="108"/>
    </location>
</feature>
<comment type="subcellular location">
    <subcellularLocation>
        <location evidence="1 11">Membrane</location>
        <topology evidence="1 11">Multi-pass membrane protein</topology>
    </subcellularLocation>
</comment>
<evidence type="ECO:0000256" key="9">
    <source>
        <dbReference type="ARBA" id="ARBA00023214"/>
    </source>
</evidence>
<keyword evidence="2 11" id="KW-0813">Transport</keyword>
<feature type="transmembrane region" description="Helical" evidence="11">
    <location>
        <begin position="264"/>
        <end position="288"/>
    </location>
</feature>
<evidence type="ECO:0000256" key="2">
    <source>
        <dbReference type="ARBA" id="ARBA00022448"/>
    </source>
</evidence>
<keyword evidence="8 11" id="KW-0472">Membrane</keyword>
<dbReference type="EMBL" id="CDSF01000080">
    <property type="protein sequence ID" value="CEO97678.1"/>
    <property type="molecule type" value="Genomic_DNA"/>
</dbReference>
<proteinExistence type="inferred from homology"/>
<evidence type="ECO:0000256" key="1">
    <source>
        <dbReference type="ARBA" id="ARBA00004141"/>
    </source>
</evidence>
<evidence type="ECO:0000313" key="14">
    <source>
        <dbReference type="Proteomes" id="UP000039324"/>
    </source>
</evidence>
<evidence type="ECO:0000256" key="10">
    <source>
        <dbReference type="PROSITE-ProRule" id="PRU00703"/>
    </source>
</evidence>
<evidence type="ECO:0000313" key="13">
    <source>
        <dbReference type="EMBL" id="CEO97678.1"/>
    </source>
</evidence>
<name>A0A0G4IQQ8_PLABS</name>
<feature type="transmembrane region" description="Helical" evidence="11">
    <location>
        <begin position="128"/>
        <end position="154"/>
    </location>
</feature>
<reference evidence="13 14" key="1">
    <citation type="submission" date="2015-02" db="EMBL/GenBank/DDBJ databases">
        <authorList>
            <person name="Chooi Y.-H."/>
        </authorList>
    </citation>
    <scope>NUCLEOTIDE SEQUENCE [LARGE SCALE GENOMIC DNA]</scope>
    <source>
        <strain evidence="13">E3</strain>
    </source>
</reference>
<dbReference type="GO" id="GO:0016020">
    <property type="term" value="C:membrane"/>
    <property type="evidence" value="ECO:0007669"/>
    <property type="project" value="UniProtKB-SubCell"/>
</dbReference>
<dbReference type="CDD" id="cd04591">
    <property type="entry name" value="CBS_pair_voltage-gated_CLC_euk_bac"/>
    <property type="match status" value="1"/>
</dbReference>
<dbReference type="PRINTS" id="PR00762">
    <property type="entry name" value="CLCHANNEL"/>
</dbReference>
<keyword evidence="14" id="KW-1185">Reference proteome</keyword>
<dbReference type="Pfam" id="PF00654">
    <property type="entry name" value="Voltage_CLC"/>
    <property type="match status" value="1"/>
</dbReference>
<dbReference type="OrthoDB" id="428525at2759"/>
<evidence type="ECO:0000256" key="6">
    <source>
        <dbReference type="ARBA" id="ARBA00023065"/>
    </source>
</evidence>